<dbReference type="Proteomes" id="UP000789901">
    <property type="component" value="Unassembled WGS sequence"/>
</dbReference>
<name>A0ABN7UDZ0_GIGMA</name>
<comment type="caution">
    <text evidence="1">The sequence shown here is derived from an EMBL/GenBank/DDBJ whole genome shotgun (WGS) entry which is preliminary data.</text>
</comment>
<proteinExistence type="predicted"/>
<gene>
    <name evidence="1" type="ORF">GMARGA_LOCUS5572</name>
</gene>
<organism evidence="1 2">
    <name type="scientific">Gigaspora margarita</name>
    <dbReference type="NCBI Taxonomy" id="4874"/>
    <lineage>
        <taxon>Eukaryota</taxon>
        <taxon>Fungi</taxon>
        <taxon>Fungi incertae sedis</taxon>
        <taxon>Mucoromycota</taxon>
        <taxon>Glomeromycotina</taxon>
        <taxon>Glomeromycetes</taxon>
        <taxon>Diversisporales</taxon>
        <taxon>Gigasporaceae</taxon>
        <taxon>Gigaspora</taxon>
    </lineage>
</organism>
<protein>
    <submittedName>
        <fullName evidence="1">30557_t:CDS:1</fullName>
    </submittedName>
</protein>
<reference evidence="1 2" key="1">
    <citation type="submission" date="2021-06" db="EMBL/GenBank/DDBJ databases">
        <authorList>
            <person name="Kallberg Y."/>
            <person name="Tangrot J."/>
            <person name="Rosling A."/>
        </authorList>
    </citation>
    <scope>NUCLEOTIDE SEQUENCE [LARGE SCALE GENOMIC DNA]</scope>
    <source>
        <strain evidence="1 2">120-4 pot B 10/14</strain>
    </source>
</reference>
<accession>A0ABN7UDZ0</accession>
<sequence>MNLSNNNEIEDQLDYKIKRIQLLINDANISKPEEIEKLKDELEEVKNAIEIFKRTHSEYVGVWAFDNATSHTVMVPNALVAARINLYPGSKQPKIRNTI</sequence>
<keyword evidence="2" id="KW-1185">Reference proteome</keyword>
<evidence type="ECO:0000313" key="1">
    <source>
        <dbReference type="EMBL" id="CAG8572859.1"/>
    </source>
</evidence>
<evidence type="ECO:0000313" key="2">
    <source>
        <dbReference type="Proteomes" id="UP000789901"/>
    </source>
</evidence>
<dbReference type="EMBL" id="CAJVQB010002388">
    <property type="protein sequence ID" value="CAG8572859.1"/>
    <property type="molecule type" value="Genomic_DNA"/>
</dbReference>